<protein>
    <submittedName>
        <fullName evidence="1">Uncharacterized protein</fullName>
    </submittedName>
</protein>
<dbReference type="RefSeq" id="WP_269905291.1">
    <property type="nucleotide sequence ID" value="NZ_JAPFQA010000004.1"/>
</dbReference>
<reference evidence="1" key="1">
    <citation type="submission" date="2022-11" db="EMBL/GenBank/DDBJ databases">
        <authorList>
            <person name="Coimbra C."/>
        </authorList>
    </citation>
    <scope>NUCLEOTIDE SEQUENCE</scope>
    <source>
        <strain evidence="1">Jales19</strain>
    </source>
</reference>
<keyword evidence="2" id="KW-1185">Reference proteome</keyword>
<evidence type="ECO:0000313" key="2">
    <source>
        <dbReference type="Proteomes" id="UP001152178"/>
    </source>
</evidence>
<gene>
    <name evidence="1" type="ORF">OOJ09_11265</name>
</gene>
<accession>A0ABT4QTR5</accession>
<proteinExistence type="predicted"/>
<name>A0ABT4QTR5_9HYPH</name>
<evidence type="ECO:0000313" key="1">
    <source>
        <dbReference type="EMBL" id="MCZ8544764.1"/>
    </source>
</evidence>
<dbReference type="Proteomes" id="UP001152178">
    <property type="component" value="Unassembled WGS sequence"/>
</dbReference>
<dbReference type="EMBL" id="JAPFQA010000004">
    <property type="protein sequence ID" value="MCZ8544764.1"/>
    <property type="molecule type" value="Genomic_DNA"/>
</dbReference>
<comment type="caution">
    <text evidence="1">The sequence shown here is derived from an EMBL/GenBank/DDBJ whole genome shotgun (WGS) entry which is preliminary data.</text>
</comment>
<organism evidence="1 2">
    <name type="scientific">Mesorhizobium qingshengii</name>
    <dbReference type="NCBI Taxonomy" id="1165689"/>
    <lineage>
        <taxon>Bacteria</taxon>
        <taxon>Pseudomonadati</taxon>
        <taxon>Pseudomonadota</taxon>
        <taxon>Alphaproteobacteria</taxon>
        <taxon>Hyphomicrobiales</taxon>
        <taxon>Phyllobacteriaceae</taxon>
        <taxon>Mesorhizobium</taxon>
    </lineage>
</organism>
<sequence>MVDAIGRKVRIEELAPKPTKVARLTQIAAGAPTLAVAEKMAGASWAGWALG</sequence>